<accession>A0AAD2G6Q2</accession>
<gene>
    <name evidence="5" type="ORF">CYCCA115_LOCUS20921</name>
</gene>
<dbReference type="InterPro" id="IPR043129">
    <property type="entry name" value="ATPase_NBD"/>
</dbReference>
<keyword evidence="6" id="KW-1185">Reference proteome</keyword>
<proteinExistence type="inferred from homology"/>
<keyword evidence="2" id="KW-0206">Cytoskeleton</keyword>
<evidence type="ECO:0000313" key="6">
    <source>
        <dbReference type="Proteomes" id="UP001295423"/>
    </source>
</evidence>
<evidence type="ECO:0000256" key="4">
    <source>
        <dbReference type="RuleBase" id="RU000487"/>
    </source>
</evidence>
<dbReference type="AlphaFoldDB" id="A0AAD2G6Q2"/>
<dbReference type="InterPro" id="IPR004000">
    <property type="entry name" value="Actin"/>
</dbReference>
<dbReference type="Proteomes" id="UP001295423">
    <property type="component" value="Unassembled WGS sequence"/>
</dbReference>
<comment type="similarity">
    <text evidence="4">Belongs to the actin family.</text>
</comment>
<sequence>MAGRGEKNVAIVIDTGSGRTKAGFSDDEAPRTTFASLVAHPTTNWGPNAKKVVGQPAEGKWGVLDVKQPIERGIVTNWDDIETLWHHTFYRELKTTPEFYPVFLTEVPMNPKANRERITEMMFETFKVPALYMNTTAALSLYAHGRTTGCVLECGEGVTHVVPVYEGVVLVNAIVRLDVGGKVLTDYLEKMISDHGYTLQDHEMRNVTGKGLSLTTEVVHLQVRGIMEKLCYVALDFNKESIKVVEDSHNLEKKHTLSNGDTVVIGNERFFLPEALFQPELADLEEESVVDATFGAIMKCDEYMHEEMLSNIVLSGGCTKFPGFKERLTKEMAALAPNTLEVNVLAMAEPQNTPWVGASVVASLDEFQNMWISKEEFYKKGPSIVHSKCF</sequence>
<comment type="caution">
    <text evidence="5">The sequence shown here is derived from an EMBL/GenBank/DDBJ whole genome shotgun (WGS) entry which is preliminary data.</text>
</comment>
<dbReference type="FunFam" id="3.30.420.40:FF:000050">
    <property type="entry name" value="Actin, alpha skeletal muscle"/>
    <property type="match status" value="1"/>
</dbReference>
<dbReference type="PANTHER" id="PTHR11937">
    <property type="entry name" value="ACTIN"/>
    <property type="match status" value="1"/>
</dbReference>
<dbReference type="SMART" id="SM00268">
    <property type="entry name" value="ACTIN"/>
    <property type="match status" value="1"/>
</dbReference>
<dbReference type="SUPFAM" id="SSF53067">
    <property type="entry name" value="Actin-like ATPase domain"/>
    <property type="match status" value="2"/>
</dbReference>
<keyword evidence="2" id="KW-0963">Cytoplasm</keyword>
<evidence type="ECO:0000256" key="2">
    <source>
        <dbReference type="ARBA" id="ARBA00023212"/>
    </source>
</evidence>
<dbReference type="PRINTS" id="PR00190">
    <property type="entry name" value="ACTIN"/>
</dbReference>
<dbReference type="Gene3D" id="3.30.420.40">
    <property type="match status" value="2"/>
</dbReference>
<reference evidence="5" key="1">
    <citation type="submission" date="2023-08" db="EMBL/GenBank/DDBJ databases">
        <authorList>
            <person name="Audoor S."/>
            <person name="Bilcke G."/>
        </authorList>
    </citation>
    <scope>NUCLEOTIDE SEQUENCE</scope>
</reference>
<evidence type="ECO:0000313" key="5">
    <source>
        <dbReference type="EMBL" id="CAJ1965045.1"/>
    </source>
</evidence>
<evidence type="ECO:0000256" key="1">
    <source>
        <dbReference type="ARBA" id="ARBA00004245"/>
    </source>
</evidence>
<evidence type="ECO:0008006" key="7">
    <source>
        <dbReference type="Google" id="ProtNLM"/>
    </source>
</evidence>
<dbReference type="EMBL" id="CAKOGP040002202">
    <property type="protein sequence ID" value="CAJ1965045.1"/>
    <property type="molecule type" value="Genomic_DNA"/>
</dbReference>
<comment type="catalytic activity">
    <reaction evidence="3">
        <text>ATP + H2O = ADP + phosphate + H(+)</text>
        <dbReference type="Rhea" id="RHEA:13065"/>
        <dbReference type="ChEBI" id="CHEBI:15377"/>
        <dbReference type="ChEBI" id="CHEBI:15378"/>
        <dbReference type="ChEBI" id="CHEBI:30616"/>
        <dbReference type="ChEBI" id="CHEBI:43474"/>
        <dbReference type="ChEBI" id="CHEBI:456216"/>
    </reaction>
</comment>
<dbReference type="Pfam" id="PF00022">
    <property type="entry name" value="Actin"/>
    <property type="match status" value="1"/>
</dbReference>
<evidence type="ECO:0000256" key="3">
    <source>
        <dbReference type="ARBA" id="ARBA00049360"/>
    </source>
</evidence>
<comment type="subcellular location">
    <subcellularLocation>
        <location evidence="1">Cytoplasm</location>
        <location evidence="1">Cytoskeleton</location>
    </subcellularLocation>
</comment>
<protein>
    <recommendedName>
        <fullName evidence="7">Actin</fullName>
    </recommendedName>
</protein>
<organism evidence="5 6">
    <name type="scientific">Cylindrotheca closterium</name>
    <dbReference type="NCBI Taxonomy" id="2856"/>
    <lineage>
        <taxon>Eukaryota</taxon>
        <taxon>Sar</taxon>
        <taxon>Stramenopiles</taxon>
        <taxon>Ochrophyta</taxon>
        <taxon>Bacillariophyta</taxon>
        <taxon>Bacillariophyceae</taxon>
        <taxon>Bacillariophycidae</taxon>
        <taxon>Bacillariales</taxon>
        <taxon>Bacillariaceae</taxon>
        <taxon>Cylindrotheca</taxon>
    </lineage>
</organism>
<name>A0AAD2G6Q2_9STRA</name>
<dbReference type="Gene3D" id="3.90.640.10">
    <property type="entry name" value="Actin, Chain A, domain 4"/>
    <property type="match status" value="1"/>
</dbReference>
<dbReference type="GO" id="GO:0005856">
    <property type="term" value="C:cytoskeleton"/>
    <property type="evidence" value="ECO:0007669"/>
    <property type="project" value="UniProtKB-SubCell"/>
</dbReference>